<dbReference type="PANTHER" id="PTHR30273">
    <property type="entry name" value="PERIPLASMIC SIGNAL SENSOR AND SIGMA FACTOR ACTIVATOR FECR-RELATED"/>
    <property type="match status" value="1"/>
</dbReference>
<comment type="caution">
    <text evidence="4">The sequence shown here is derived from an EMBL/GenBank/DDBJ whole genome shotgun (WGS) entry which is preliminary data.</text>
</comment>
<name>A0ABR7TQR5_9BACT</name>
<keyword evidence="1" id="KW-0812">Transmembrane</keyword>
<dbReference type="InterPro" id="IPR006860">
    <property type="entry name" value="FecR"/>
</dbReference>
<protein>
    <submittedName>
        <fullName evidence="4">FecR domain-containing protein</fullName>
    </submittedName>
</protein>
<keyword evidence="1" id="KW-1133">Transmembrane helix</keyword>
<evidence type="ECO:0000259" key="3">
    <source>
        <dbReference type="Pfam" id="PF16344"/>
    </source>
</evidence>
<reference evidence="4 5" key="1">
    <citation type="submission" date="2020-09" db="EMBL/GenBank/DDBJ databases">
        <title>Genome sequences of type strains of Chitinophaga qingshengii and Chitinophaga varians.</title>
        <authorList>
            <person name="Kittiwongwattana C."/>
        </authorList>
    </citation>
    <scope>NUCLEOTIDE SEQUENCE [LARGE SCALE GENOMIC DNA]</scope>
    <source>
        <strain evidence="4 5">JCM 30026</strain>
    </source>
</reference>
<dbReference type="Proteomes" id="UP000659124">
    <property type="component" value="Unassembled WGS sequence"/>
</dbReference>
<dbReference type="Gene3D" id="2.60.120.1440">
    <property type="match status" value="1"/>
</dbReference>
<dbReference type="EMBL" id="JACVFC010000003">
    <property type="protein sequence ID" value="MBC9932827.1"/>
    <property type="molecule type" value="Genomic_DNA"/>
</dbReference>
<feature type="domain" description="Protein FecR C-terminal" evidence="3">
    <location>
        <begin position="297"/>
        <end position="366"/>
    </location>
</feature>
<proteinExistence type="predicted"/>
<evidence type="ECO:0000313" key="4">
    <source>
        <dbReference type="EMBL" id="MBC9932827.1"/>
    </source>
</evidence>
<dbReference type="RefSeq" id="WP_188089958.1">
    <property type="nucleotide sequence ID" value="NZ_JACVFC010000003.1"/>
</dbReference>
<evidence type="ECO:0000259" key="2">
    <source>
        <dbReference type="Pfam" id="PF04773"/>
    </source>
</evidence>
<feature type="transmembrane region" description="Helical" evidence="1">
    <location>
        <begin position="73"/>
        <end position="94"/>
    </location>
</feature>
<feature type="domain" description="FecR protein" evidence="2">
    <location>
        <begin position="162"/>
        <end position="253"/>
    </location>
</feature>
<sequence>MNLDNNEHNIDWDKLLQQLEDGRPSSGLEPEELAALAAAREMQARLKAGSFPAEEGWQRFTEARDQRSGRIRLLIKTAVAATVVLAAGAAWWTFRPKQAPMQIADALPEEKVKLHLSGGRTVTLGLDTQLIQNNTVARIQANTDHLEYAAGSASETVTAMDTLDVPRGRRFSLRLSDGTRVWLNADSRLIFPAAFHGASREVTVKGEAFFDVAQQATQPFIVHAGGTSMKVLGTSFNVNAYGPDMTATLSSGKLQVTAGAQQVVLLPDEQAVLHQDGALKKQPAEARTYAAWKDGDIFYEDAALENITTGLGRNYDYDFVFDDAGLKKMNFTIDIHQPATLQDVLNQIMKTLPAVRFEVKDRTVHVKRQS</sequence>
<keyword evidence="1" id="KW-0472">Membrane</keyword>
<dbReference type="InterPro" id="IPR012373">
    <property type="entry name" value="Ferrdict_sens_TM"/>
</dbReference>
<dbReference type="Gene3D" id="3.55.50.30">
    <property type="match status" value="1"/>
</dbReference>
<dbReference type="Pfam" id="PF16344">
    <property type="entry name" value="FecR_C"/>
    <property type="match status" value="1"/>
</dbReference>
<dbReference type="PANTHER" id="PTHR30273:SF2">
    <property type="entry name" value="PROTEIN FECR"/>
    <property type="match status" value="1"/>
</dbReference>
<evidence type="ECO:0000256" key="1">
    <source>
        <dbReference type="SAM" id="Phobius"/>
    </source>
</evidence>
<dbReference type="Pfam" id="PF04773">
    <property type="entry name" value="FecR"/>
    <property type="match status" value="1"/>
</dbReference>
<organism evidence="4 5">
    <name type="scientific">Chitinophaga qingshengii</name>
    <dbReference type="NCBI Taxonomy" id="1569794"/>
    <lineage>
        <taxon>Bacteria</taxon>
        <taxon>Pseudomonadati</taxon>
        <taxon>Bacteroidota</taxon>
        <taxon>Chitinophagia</taxon>
        <taxon>Chitinophagales</taxon>
        <taxon>Chitinophagaceae</taxon>
        <taxon>Chitinophaga</taxon>
    </lineage>
</organism>
<dbReference type="InterPro" id="IPR032508">
    <property type="entry name" value="FecR_C"/>
</dbReference>
<accession>A0ABR7TQR5</accession>
<dbReference type="PIRSF" id="PIRSF018266">
    <property type="entry name" value="FecR"/>
    <property type="match status" value="1"/>
</dbReference>
<gene>
    <name evidence="4" type="ORF">ICL07_20740</name>
</gene>
<evidence type="ECO:0000313" key="5">
    <source>
        <dbReference type="Proteomes" id="UP000659124"/>
    </source>
</evidence>
<keyword evidence="5" id="KW-1185">Reference proteome</keyword>